<feature type="region of interest" description="Disordered" evidence="1">
    <location>
        <begin position="25"/>
        <end position="48"/>
    </location>
</feature>
<dbReference type="OrthoDB" id="5964810at2759"/>
<accession>A0A4Y2S0W6</accession>
<evidence type="ECO:0000313" key="3">
    <source>
        <dbReference type="Proteomes" id="UP000499080"/>
    </source>
</evidence>
<protein>
    <submittedName>
        <fullName evidence="2">Uncharacterized protein</fullName>
    </submittedName>
</protein>
<dbReference type="Proteomes" id="UP000499080">
    <property type="component" value="Unassembled WGS sequence"/>
</dbReference>
<evidence type="ECO:0000256" key="1">
    <source>
        <dbReference type="SAM" id="MobiDB-lite"/>
    </source>
</evidence>
<sequence length="130" mass="14566">MFQKLIRKFPGKVIPANGFLCTNHRKGLNEEKHPVEKTGETDDDDPNYDTKAFEITVVNKEKLANLAEAADTTPVKFNISTPVNELSDSTKRYMKRKLQHLDGVAKLFCENVAPGQSNDLLSLFTKRGSV</sequence>
<gene>
    <name evidence="2" type="ORF">AVEN_84442_1</name>
</gene>
<keyword evidence="3" id="KW-1185">Reference proteome</keyword>
<dbReference type="EMBL" id="BGPR01019329">
    <property type="protein sequence ID" value="GBN81603.1"/>
    <property type="molecule type" value="Genomic_DNA"/>
</dbReference>
<proteinExistence type="predicted"/>
<evidence type="ECO:0000313" key="2">
    <source>
        <dbReference type="EMBL" id="GBN81603.1"/>
    </source>
</evidence>
<reference evidence="2 3" key="1">
    <citation type="journal article" date="2019" name="Sci. Rep.">
        <title>Orb-weaving spider Araneus ventricosus genome elucidates the spidroin gene catalogue.</title>
        <authorList>
            <person name="Kono N."/>
            <person name="Nakamura H."/>
            <person name="Ohtoshi R."/>
            <person name="Moran D.A.P."/>
            <person name="Shinohara A."/>
            <person name="Yoshida Y."/>
            <person name="Fujiwara M."/>
            <person name="Mori M."/>
            <person name="Tomita M."/>
            <person name="Arakawa K."/>
        </authorList>
    </citation>
    <scope>NUCLEOTIDE SEQUENCE [LARGE SCALE GENOMIC DNA]</scope>
</reference>
<feature type="compositionally biased region" description="Basic and acidic residues" evidence="1">
    <location>
        <begin position="27"/>
        <end position="40"/>
    </location>
</feature>
<dbReference type="AlphaFoldDB" id="A0A4Y2S0W6"/>
<organism evidence="2 3">
    <name type="scientific">Araneus ventricosus</name>
    <name type="common">Orbweaver spider</name>
    <name type="synonym">Epeira ventricosa</name>
    <dbReference type="NCBI Taxonomy" id="182803"/>
    <lineage>
        <taxon>Eukaryota</taxon>
        <taxon>Metazoa</taxon>
        <taxon>Ecdysozoa</taxon>
        <taxon>Arthropoda</taxon>
        <taxon>Chelicerata</taxon>
        <taxon>Arachnida</taxon>
        <taxon>Araneae</taxon>
        <taxon>Araneomorphae</taxon>
        <taxon>Entelegynae</taxon>
        <taxon>Araneoidea</taxon>
        <taxon>Araneidae</taxon>
        <taxon>Araneus</taxon>
    </lineage>
</organism>
<comment type="caution">
    <text evidence="2">The sequence shown here is derived from an EMBL/GenBank/DDBJ whole genome shotgun (WGS) entry which is preliminary data.</text>
</comment>
<name>A0A4Y2S0W6_ARAVE</name>